<keyword evidence="4" id="KW-1185">Reference proteome</keyword>
<evidence type="ECO:0000313" key="2">
    <source>
        <dbReference type="EMBL" id="EKX44005.1"/>
    </source>
</evidence>
<dbReference type="HOGENOM" id="CLU_393549_0_0_1"/>
<dbReference type="EMBL" id="JH993007">
    <property type="protein sequence ID" value="EKX44005.1"/>
    <property type="molecule type" value="Genomic_DNA"/>
</dbReference>
<dbReference type="PaxDb" id="55529-EKX44005"/>
<reference evidence="4" key="2">
    <citation type="submission" date="2012-11" db="EMBL/GenBank/DDBJ databases">
        <authorList>
            <person name="Kuo A."/>
            <person name="Curtis B.A."/>
            <person name="Tanifuji G."/>
            <person name="Burki F."/>
            <person name="Gruber A."/>
            <person name="Irimia M."/>
            <person name="Maruyama S."/>
            <person name="Arias M.C."/>
            <person name="Ball S.G."/>
            <person name="Gile G.H."/>
            <person name="Hirakawa Y."/>
            <person name="Hopkins J.F."/>
            <person name="Rensing S.A."/>
            <person name="Schmutz J."/>
            <person name="Symeonidi A."/>
            <person name="Elias M."/>
            <person name="Eveleigh R.J."/>
            <person name="Herman E.K."/>
            <person name="Klute M.J."/>
            <person name="Nakayama T."/>
            <person name="Obornik M."/>
            <person name="Reyes-Prieto A."/>
            <person name="Armbrust E.V."/>
            <person name="Aves S.J."/>
            <person name="Beiko R.G."/>
            <person name="Coutinho P."/>
            <person name="Dacks J.B."/>
            <person name="Durnford D.G."/>
            <person name="Fast N.M."/>
            <person name="Green B.R."/>
            <person name="Grisdale C."/>
            <person name="Hempe F."/>
            <person name="Henrissat B."/>
            <person name="Hoppner M.P."/>
            <person name="Ishida K.-I."/>
            <person name="Kim E."/>
            <person name="Koreny L."/>
            <person name="Kroth P.G."/>
            <person name="Liu Y."/>
            <person name="Malik S.-B."/>
            <person name="Maier U.G."/>
            <person name="McRose D."/>
            <person name="Mock T."/>
            <person name="Neilson J.A."/>
            <person name="Onodera N.T."/>
            <person name="Poole A.M."/>
            <person name="Pritham E.J."/>
            <person name="Richards T.A."/>
            <person name="Rocap G."/>
            <person name="Roy S.W."/>
            <person name="Sarai C."/>
            <person name="Schaack S."/>
            <person name="Shirato S."/>
            <person name="Slamovits C.H."/>
            <person name="Spencer D.F."/>
            <person name="Suzuki S."/>
            <person name="Worden A.Z."/>
            <person name="Zauner S."/>
            <person name="Barry K."/>
            <person name="Bell C."/>
            <person name="Bharti A.K."/>
            <person name="Crow J.A."/>
            <person name="Grimwood J."/>
            <person name="Kramer R."/>
            <person name="Lindquist E."/>
            <person name="Lucas S."/>
            <person name="Salamov A."/>
            <person name="McFadden G.I."/>
            <person name="Lane C.E."/>
            <person name="Keeling P.J."/>
            <person name="Gray M.W."/>
            <person name="Grigoriev I.V."/>
            <person name="Archibald J.M."/>
        </authorList>
    </citation>
    <scope>NUCLEOTIDE SEQUENCE</scope>
    <source>
        <strain evidence="4">CCMP2712</strain>
    </source>
</reference>
<protein>
    <submittedName>
        <fullName evidence="2 3">Uncharacterized protein</fullName>
    </submittedName>
</protein>
<dbReference type="AlphaFoldDB" id="L1J7E7"/>
<proteinExistence type="predicted"/>
<evidence type="ECO:0000313" key="3">
    <source>
        <dbReference type="EnsemblProtists" id="EKX44005"/>
    </source>
</evidence>
<feature type="region of interest" description="Disordered" evidence="1">
    <location>
        <begin position="20"/>
        <end position="60"/>
    </location>
</feature>
<sequence>MILNAKKALDNKADSEIRLLQGEKFAAPRTPKTTARHEHEAQRSNEASRNVVRPSYQKEEISKQDLAKFVSETIAEEKKIMKHASKHHHHHHITKGTQQLSPQSQHPTQGDKPKLSYWCEDNPNWRGPFGDACVSYAVGGDRQFWCDWDGAGDMGACPVACGTCNPGYYYRAEQDERREHHLLHEHFDPQVAPPSKEVKINITVNQGPQVPISIARQRDMQANLFHDIEEMKEDLKKVVEITQEDARERKKKEKDSIQPAFISSEEANRDMARFYSQESAKKDKIVSMKNASWALTDLMSWFNKQEKQIQIRDLRERKRHRLNGHATPAKEGDYDFLKFPQMQVDKTIKTRRLSERAADDDMQHYWKLALSNTSRSSMASFSSARARRELGRYLESKLQSAKALHREARDSAERRRKANGLGWEAVKADSKMSTEQSEADIEKFWNSMPTEAVRIHPTGKKQEAPEKTKKPLARKPVASNKHDPGRSLSRRRSADLARAGRMMNDEESKSDMQTYWNTLTASTDLHTKARGGHTRSHTVKQPSIEEEVNSLGLPTGGAEAVALPHRPLTSEAAHASLEDYFSKMVKRAKQLDGYDRKTREKLIAEAKLRAKKRAMLAAAKGNSQLFALARRQEVMLWLYQAPAPRPMAPGASGWAPVAAWRQGGAEPSRAAPAWSQAQERRLEYQQAYSNFLNNVNAQVPV</sequence>
<name>L1J7E7_GUITC</name>
<feature type="compositionally biased region" description="Basic residues" evidence="1">
    <location>
        <begin position="81"/>
        <end position="94"/>
    </location>
</feature>
<reference evidence="3" key="3">
    <citation type="submission" date="2015-06" db="UniProtKB">
        <authorList>
            <consortium name="EnsemblProtists"/>
        </authorList>
    </citation>
    <scope>IDENTIFICATION</scope>
</reference>
<organism evidence="2">
    <name type="scientific">Guillardia theta (strain CCMP2712)</name>
    <name type="common">Cryptophyte</name>
    <dbReference type="NCBI Taxonomy" id="905079"/>
    <lineage>
        <taxon>Eukaryota</taxon>
        <taxon>Cryptophyceae</taxon>
        <taxon>Pyrenomonadales</taxon>
        <taxon>Geminigeraceae</taxon>
        <taxon>Guillardia</taxon>
    </lineage>
</organism>
<dbReference type="OrthoDB" id="10663191at2759"/>
<feature type="region of interest" description="Disordered" evidence="1">
    <location>
        <begin position="81"/>
        <end position="114"/>
    </location>
</feature>
<evidence type="ECO:0000256" key="1">
    <source>
        <dbReference type="SAM" id="MobiDB-lite"/>
    </source>
</evidence>
<dbReference type="GeneID" id="17300585"/>
<dbReference type="KEGG" id="gtt:GUITHDRAFT_110111"/>
<feature type="region of interest" description="Disordered" evidence="1">
    <location>
        <begin position="454"/>
        <end position="510"/>
    </location>
</feature>
<reference evidence="2 4" key="1">
    <citation type="journal article" date="2012" name="Nature">
        <title>Algal genomes reveal evolutionary mosaicism and the fate of nucleomorphs.</title>
        <authorList>
            <consortium name="DOE Joint Genome Institute"/>
            <person name="Curtis B.A."/>
            <person name="Tanifuji G."/>
            <person name="Burki F."/>
            <person name="Gruber A."/>
            <person name="Irimia M."/>
            <person name="Maruyama S."/>
            <person name="Arias M.C."/>
            <person name="Ball S.G."/>
            <person name="Gile G.H."/>
            <person name="Hirakawa Y."/>
            <person name="Hopkins J.F."/>
            <person name="Kuo A."/>
            <person name="Rensing S.A."/>
            <person name="Schmutz J."/>
            <person name="Symeonidi A."/>
            <person name="Elias M."/>
            <person name="Eveleigh R.J."/>
            <person name="Herman E.K."/>
            <person name="Klute M.J."/>
            <person name="Nakayama T."/>
            <person name="Obornik M."/>
            <person name="Reyes-Prieto A."/>
            <person name="Armbrust E.V."/>
            <person name="Aves S.J."/>
            <person name="Beiko R.G."/>
            <person name="Coutinho P."/>
            <person name="Dacks J.B."/>
            <person name="Durnford D.G."/>
            <person name="Fast N.M."/>
            <person name="Green B.R."/>
            <person name="Grisdale C.J."/>
            <person name="Hempel F."/>
            <person name="Henrissat B."/>
            <person name="Hoppner M.P."/>
            <person name="Ishida K."/>
            <person name="Kim E."/>
            <person name="Koreny L."/>
            <person name="Kroth P.G."/>
            <person name="Liu Y."/>
            <person name="Malik S.B."/>
            <person name="Maier U.G."/>
            <person name="McRose D."/>
            <person name="Mock T."/>
            <person name="Neilson J.A."/>
            <person name="Onodera N.T."/>
            <person name="Poole A.M."/>
            <person name="Pritham E.J."/>
            <person name="Richards T.A."/>
            <person name="Rocap G."/>
            <person name="Roy S.W."/>
            <person name="Sarai C."/>
            <person name="Schaack S."/>
            <person name="Shirato S."/>
            <person name="Slamovits C.H."/>
            <person name="Spencer D.F."/>
            <person name="Suzuki S."/>
            <person name="Worden A.Z."/>
            <person name="Zauner S."/>
            <person name="Barry K."/>
            <person name="Bell C."/>
            <person name="Bharti A.K."/>
            <person name="Crow J.A."/>
            <person name="Grimwood J."/>
            <person name="Kramer R."/>
            <person name="Lindquist E."/>
            <person name="Lucas S."/>
            <person name="Salamov A."/>
            <person name="McFadden G.I."/>
            <person name="Lane C.E."/>
            <person name="Keeling P.J."/>
            <person name="Gray M.W."/>
            <person name="Grigoriev I.V."/>
            <person name="Archibald J.M."/>
        </authorList>
    </citation>
    <scope>NUCLEOTIDE SEQUENCE</scope>
    <source>
        <strain evidence="2 4">CCMP2712</strain>
    </source>
</reference>
<evidence type="ECO:0000313" key="4">
    <source>
        <dbReference type="Proteomes" id="UP000011087"/>
    </source>
</evidence>
<gene>
    <name evidence="2" type="ORF">GUITHDRAFT_110111</name>
</gene>
<feature type="compositionally biased region" description="Basic and acidic residues" evidence="1">
    <location>
        <begin position="460"/>
        <end position="469"/>
    </location>
</feature>
<feature type="compositionally biased region" description="Polar residues" evidence="1">
    <location>
        <begin position="95"/>
        <end position="108"/>
    </location>
</feature>
<dbReference type="RefSeq" id="XP_005830985.1">
    <property type="nucleotide sequence ID" value="XM_005830928.1"/>
</dbReference>
<dbReference type="EnsemblProtists" id="EKX44005">
    <property type="protein sequence ID" value="EKX44005"/>
    <property type="gene ID" value="GUITHDRAFT_110111"/>
</dbReference>
<accession>L1J7E7</accession>
<dbReference type="Proteomes" id="UP000011087">
    <property type="component" value="Unassembled WGS sequence"/>
</dbReference>